<gene>
    <name evidence="5" type="ORF">EOI86_10890</name>
</gene>
<dbReference type="EMBL" id="SADE01000002">
    <property type="protein sequence ID" value="RVU35768.1"/>
    <property type="molecule type" value="Genomic_DNA"/>
</dbReference>
<dbReference type="Proteomes" id="UP000287447">
    <property type="component" value="Unassembled WGS sequence"/>
</dbReference>
<dbReference type="PRINTS" id="PR00032">
    <property type="entry name" value="HTHARAC"/>
</dbReference>
<dbReference type="PROSITE" id="PS01124">
    <property type="entry name" value="HTH_ARAC_FAMILY_2"/>
    <property type="match status" value="1"/>
</dbReference>
<dbReference type="GO" id="GO:0043565">
    <property type="term" value="F:sequence-specific DNA binding"/>
    <property type="evidence" value="ECO:0007669"/>
    <property type="project" value="InterPro"/>
</dbReference>
<dbReference type="GO" id="GO:0003700">
    <property type="term" value="F:DNA-binding transcription factor activity"/>
    <property type="evidence" value="ECO:0007669"/>
    <property type="project" value="InterPro"/>
</dbReference>
<dbReference type="InterPro" id="IPR050204">
    <property type="entry name" value="AraC_XylS_family_regulators"/>
</dbReference>
<dbReference type="InterPro" id="IPR020449">
    <property type="entry name" value="Tscrpt_reg_AraC-type_HTH"/>
</dbReference>
<accession>A0A3S2VNS7</accession>
<dbReference type="InterPro" id="IPR009057">
    <property type="entry name" value="Homeodomain-like_sf"/>
</dbReference>
<dbReference type="PANTHER" id="PTHR46796:SF6">
    <property type="entry name" value="ARAC SUBFAMILY"/>
    <property type="match status" value="1"/>
</dbReference>
<comment type="caution">
    <text evidence="5">The sequence shown here is derived from an EMBL/GenBank/DDBJ whole genome shotgun (WGS) entry which is preliminary data.</text>
</comment>
<sequence>MDGITVSHAINQPAVTARNDAWVSALRSGFGHWETSRSVGEPFSADLHVTRFARTSVIECQCGANGGFRHQQNVRKDDEPRVAVQLVVKGEEHFSFGDDRYIARTGDIVLWNSLEPMSFEVPERLHKVTVVLPEQTMARWLPRHRRLHGRVLTASTGAAALLRAHMLALREHRTEFSEQERYAVETATLEMIAGVVSNTLDRPNQSLADYQLSRAQCYILENLGDCALTLDRVAAAVSISRRYLHKLFESTGMSPRAWIQDQRLLRAREYIIGDAIGRRTITSIAFDCGFSDSAHFSRAFTQRFGLGPRAFRSTLAPK</sequence>
<evidence type="ECO:0000313" key="6">
    <source>
        <dbReference type="Proteomes" id="UP000287447"/>
    </source>
</evidence>
<name>A0A3S2VNS7_9PROT</name>
<dbReference type="SUPFAM" id="SSF46689">
    <property type="entry name" value="Homeodomain-like"/>
    <property type="match status" value="1"/>
</dbReference>
<evidence type="ECO:0000256" key="1">
    <source>
        <dbReference type="ARBA" id="ARBA00023015"/>
    </source>
</evidence>
<dbReference type="InterPro" id="IPR035418">
    <property type="entry name" value="AraC-bd_2"/>
</dbReference>
<protein>
    <submittedName>
        <fullName evidence="5">Helix-turn-helix domain-containing protein</fullName>
    </submittedName>
</protein>
<evidence type="ECO:0000259" key="4">
    <source>
        <dbReference type="PROSITE" id="PS01124"/>
    </source>
</evidence>
<evidence type="ECO:0000256" key="3">
    <source>
        <dbReference type="ARBA" id="ARBA00023163"/>
    </source>
</evidence>
<keyword evidence="2" id="KW-0238">DNA-binding</keyword>
<dbReference type="Pfam" id="PF14525">
    <property type="entry name" value="AraC_binding_2"/>
    <property type="match status" value="1"/>
</dbReference>
<keyword evidence="3" id="KW-0804">Transcription</keyword>
<dbReference type="PANTHER" id="PTHR46796">
    <property type="entry name" value="HTH-TYPE TRANSCRIPTIONAL ACTIVATOR RHAS-RELATED"/>
    <property type="match status" value="1"/>
</dbReference>
<keyword evidence="1" id="KW-0805">Transcription regulation</keyword>
<dbReference type="SMART" id="SM00342">
    <property type="entry name" value="HTH_ARAC"/>
    <property type="match status" value="1"/>
</dbReference>
<dbReference type="Gene3D" id="1.10.10.60">
    <property type="entry name" value="Homeodomain-like"/>
    <property type="match status" value="1"/>
</dbReference>
<dbReference type="Pfam" id="PF12833">
    <property type="entry name" value="HTH_18"/>
    <property type="match status" value="1"/>
</dbReference>
<proteinExistence type="predicted"/>
<keyword evidence="6" id="KW-1185">Reference proteome</keyword>
<dbReference type="InterPro" id="IPR018060">
    <property type="entry name" value="HTH_AraC"/>
</dbReference>
<organism evidence="5 6">
    <name type="scientific">Hwanghaeella grinnelliae</name>
    <dbReference type="NCBI Taxonomy" id="2500179"/>
    <lineage>
        <taxon>Bacteria</taxon>
        <taxon>Pseudomonadati</taxon>
        <taxon>Pseudomonadota</taxon>
        <taxon>Alphaproteobacteria</taxon>
        <taxon>Rhodospirillales</taxon>
        <taxon>Rhodospirillaceae</taxon>
        <taxon>Hwanghaeella</taxon>
    </lineage>
</organism>
<reference evidence="6" key="1">
    <citation type="submission" date="2019-01" db="EMBL/GenBank/DDBJ databases">
        <title>Gri0909 isolated from a small marine red alga.</title>
        <authorList>
            <person name="Kim J."/>
            <person name="Jeong S.E."/>
            <person name="Jeon C.O."/>
        </authorList>
    </citation>
    <scope>NUCLEOTIDE SEQUENCE [LARGE SCALE GENOMIC DNA]</scope>
    <source>
        <strain evidence="6">Gri0909</strain>
    </source>
</reference>
<dbReference type="AlphaFoldDB" id="A0A3S2VNS7"/>
<dbReference type="RefSeq" id="WP_127765245.1">
    <property type="nucleotide sequence ID" value="NZ_SADE01000002.1"/>
</dbReference>
<evidence type="ECO:0000256" key="2">
    <source>
        <dbReference type="ARBA" id="ARBA00023125"/>
    </source>
</evidence>
<evidence type="ECO:0000313" key="5">
    <source>
        <dbReference type="EMBL" id="RVU35768.1"/>
    </source>
</evidence>
<feature type="domain" description="HTH araC/xylS-type" evidence="4">
    <location>
        <begin position="213"/>
        <end position="314"/>
    </location>
</feature>
<dbReference type="OrthoDB" id="5295469at2"/>